<dbReference type="RefSeq" id="WP_169453644.1">
    <property type="nucleotide sequence ID" value="NZ_CP051774.1"/>
</dbReference>
<sequence>MKPFASHSRGPVSWTLPFLLLPFVVISPGEGRILPSLGAGTALYDSDLKGLVNDNGSAGSESGLTALTDTEHVNGFTFNITFTPTAADLTGTVLLIELGGTSNGAGLFLVNGVPTVISKQNGTAAGSPDSLADSTLPAIAVQSPIGALTAGTTYSFSASWNHIRSLELIVEPENGTAVTTLFTLIGTPNNWSGNDTLSVGTIPSTTGSRGALSSGSIAPFGVNVLTSFSGTIQRALFWNEYSIESLEPVAPEIAGFSSTWLAGSNKVRLHWNLVNTGVPIATELVFTTGATELHRTTTESGFVDVPADRNGTFHLAATNIVGTANADSTVAPDTAYGTRVRQSAPIAWLRLTEPGGSGLYADSADNAAPHDAITRGVGNSAASGFVDGGVTLDGATALVSDLIIDPSTTETGYTIETVVLRHPGNSAATPAIVSQADGADGVGRVQLTVTEDGTIFSQLGAGVRREADAKLPANAWAHLALVVDAFNAELRWYLDGQYIGTTADGQNPDGTTFDPVVLLEKAIGSWNFGAGKAANGNFWKGAFDEIAVYDYLLDDPDANGNRTDSLIASHRDAWWNETSGIIHFGAVKPIIAGGTSTELVVKTGPEITSITIDHGLGTFTPVNGSVTVPITPATNTTYQVSATGPGGTTTANASVKVSDNTLLISPLNPGTALYDSDVRGLANDGETAGGQSGIPVLDDTHHVRGFTFNVVFTPSAADLTGTVLLSEIGGTSNGVSLVLLDGVPTLISKQTSSGAALPSSTNDTSLPIIAVQSPVGIVNAGTSYSFAATWNHLGTLELAVRPQGGAVTATPIRISGTPGNWSGNDTISVATPAPSSHGGFSTATGSPFSVASLRAFTGDLQRAVFWNSYSFISQPTAPSVEGFEATRLPGTGQVRLHWRVSEGQIPVPVDVVISSGGNQLHQTSDITGFVDVTADESATFSIAATSGAGNATGSTALPTENAFSTEIRASQPVAWYRFNGPTGSKLVADSAINAQPHDGSFAAGVALGTTGTVDGAATFDGSGGILTDFTYNPATSDPGFTIETLVRRRIPVGGGNDTRAIIGQQDLNGTGRNLLAATDQGRAFSFLAGKNTYAAQSLYRDGWAHLVLVVDALHQELRWYIDGQPAGSGVDPSLLIETTDGKWVIGSHKGLAQNFWLGDIDEVAVYDYLLDDPNGDSNLADSRVATHRGAWWNGTSGLIHAGSSSERVTAGTEVQLVVRVGPDVTSVTIDGLGTVVPVNGIATFTVTPGTTTTYAVTITSNSGTSTGSITVTVDPAAALQISSATRDGSDLVLSFKGSPNTTYQLLGSSSLLTFDQDLGPVSTGADGSGSARIPITAGSRFFRIQDIP</sequence>
<reference evidence="1 2" key="1">
    <citation type="submission" date="2020-04" db="EMBL/GenBank/DDBJ databases">
        <title>Luteolibacter sp. G-1-1-1 isolated from soil.</title>
        <authorList>
            <person name="Dahal R.H."/>
        </authorList>
    </citation>
    <scope>NUCLEOTIDE SEQUENCE [LARGE SCALE GENOMIC DNA]</scope>
    <source>
        <strain evidence="1 2">G-1-1-1</strain>
    </source>
</reference>
<dbReference type="InterPro" id="IPR013320">
    <property type="entry name" value="ConA-like_dom_sf"/>
</dbReference>
<evidence type="ECO:0000313" key="2">
    <source>
        <dbReference type="Proteomes" id="UP000501812"/>
    </source>
</evidence>
<evidence type="ECO:0000313" key="1">
    <source>
        <dbReference type="EMBL" id="QJE95330.1"/>
    </source>
</evidence>
<name>A0A858RGB0_9BACT</name>
<dbReference type="SUPFAM" id="SSF49899">
    <property type="entry name" value="Concanavalin A-like lectins/glucanases"/>
    <property type="match status" value="2"/>
</dbReference>
<dbReference type="Gene3D" id="2.60.120.200">
    <property type="match status" value="2"/>
</dbReference>
<gene>
    <name evidence="1" type="ORF">HHL09_05900</name>
</gene>
<accession>A0A858RGB0</accession>
<dbReference type="Proteomes" id="UP000501812">
    <property type="component" value="Chromosome"/>
</dbReference>
<dbReference type="EMBL" id="CP051774">
    <property type="protein sequence ID" value="QJE95330.1"/>
    <property type="molecule type" value="Genomic_DNA"/>
</dbReference>
<dbReference type="KEGG" id="luo:HHL09_05900"/>
<proteinExistence type="predicted"/>
<dbReference type="Pfam" id="PF13385">
    <property type="entry name" value="Laminin_G_3"/>
    <property type="match status" value="2"/>
</dbReference>
<protein>
    <submittedName>
        <fullName evidence="1">LamG domain-containing protein</fullName>
    </submittedName>
</protein>
<keyword evidence="2" id="KW-1185">Reference proteome</keyword>
<organism evidence="1 2">
    <name type="scientific">Luteolibacter luteus</name>
    <dbReference type="NCBI Taxonomy" id="2728835"/>
    <lineage>
        <taxon>Bacteria</taxon>
        <taxon>Pseudomonadati</taxon>
        <taxon>Verrucomicrobiota</taxon>
        <taxon>Verrucomicrobiia</taxon>
        <taxon>Verrucomicrobiales</taxon>
        <taxon>Verrucomicrobiaceae</taxon>
        <taxon>Luteolibacter</taxon>
    </lineage>
</organism>